<protein>
    <submittedName>
        <fullName evidence="1">Uncharacterized protein</fullName>
    </submittedName>
</protein>
<gene>
    <name evidence="1" type="ORF">BH720_015790</name>
</gene>
<organism evidence="1 2">
    <name type="scientific">Desertifilum tharense IPPAS B-1220</name>
    <dbReference type="NCBI Taxonomy" id="1781255"/>
    <lineage>
        <taxon>Bacteria</taxon>
        <taxon>Bacillati</taxon>
        <taxon>Cyanobacteriota</taxon>
        <taxon>Cyanophyceae</taxon>
        <taxon>Desertifilales</taxon>
        <taxon>Desertifilaceae</taxon>
        <taxon>Desertifilum</taxon>
    </lineage>
</organism>
<proteinExistence type="predicted"/>
<sequence>MVPIVQVVRFGQCVAGLLNPIEYRSEFSVVGYWRCEVAIDAELTRLVG</sequence>
<reference evidence="1 2" key="1">
    <citation type="journal article" date="2016" name="Genome Announc.">
        <title>Draft Genome Sequence of the Thermotolerant Cyanobacterium Desertifilum sp. IPPAS B-1220.</title>
        <authorList>
            <person name="Mironov K.S."/>
            <person name="Sinetova M.A."/>
            <person name="Bolatkhan K."/>
            <person name="Zayadan B.K."/>
            <person name="Ustinova V.V."/>
            <person name="Kupriyanova E.V."/>
            <person name="Skrypnik A.N."/>
            <person name="Gogoleva N.E."/>
            <person name="Gogolev Y.V."/>
            <person name="Los D.A."/>
        </authorList>
    </citation>
    <scope>NUCLEOTIDE SEQUENCE [LARGE SCALE GENOMIC DNA]</scope>
    <source>
        <strain evidence="1 2">IPPAS B-1220</strain>
    </source>
</reference>
<dbReference type="EMBL" id="CP182909">
    <property type="protein sequence ID" value="XPM66604.1"/>
    <property type="molecule type" value="Genomic_DNA"/>
</dbReference>
<dbReference type="Proteomes" id="UP000095472">
    <property type="component" value="Chromosome"/>
</dbReference>
<name>A0ACD5H1E7_9CYAN</name>
<accession>A0ACD5H1E7</accession>
<keyword evidence="2" id="KW-1185">Reference proteome</keyword>
<evidence type="ECO:0000313" key="1">
    <source>
        <dbReference type="EMBL" id="XPM66604.1"/>
    </source>
</evidence>
<evidence type="ECO:0000313" key="2">
    <source>
        <dbReference type="Proteomes" id="UP000095472"/>
    </source>
</evidence>